<keyword evidence="3 6" id="KW-1133">Transmembrane helix</keyword>
<dbReference type="AlphaFoldDB" id="A0A238FLY6"/>
<evidence type="ECO:0000256" key="3">
    <source>
        <dbReference type="ARBA" id="ARBA00022989"/>
    </source>
</evidence>
<organism evidence="8 9">
    <name type="scientific">Microbotryum intermedium</name>
    <dbReference type="NCBI Taxonomy" id="269621"/>
    <lineage>
        <taxon>Eukaryota</taxon>
        <taxon>Fungi</taxon>
        <taxon>Dikarya</taxon>
        <taxon>Basidiomycota</taxon>
        <taxon>Pucciniomycotina</taxon>
        <taxon>Microbotryomycetes</taxon>
        <taxon>Microbotryales</taxon>
        <taxon>Microbotryaceae</taxon>
        <taxon>Microbotryum</taxon>
    </lineage>
</organism>
<feature type="transmembrane region" description="Helical" evidence="6">
    <location>
        <begin position="77"/>
        <end position="97"/>
    </location>
</feature>
<protein>
    <submittedName>
        <fullName evidence="8">BQ2448_6607 protein</fullName>
    </submittedName>
</protein>
<dbReference type="PANTHER" id="PTHR23501:SF195">
    <property type="entry name" value="PEP5"/>
    <property type="match status" value="1"/>
</dbReference>
<feature type="transmembrane region" description="Helical" evidence="6">
    <location>
        <begin position="38"/>
        <end position="56"/>
    </location>
</feature>
<feature type="transmembrane region" description="Helical" evidence="6">
    <location>
        <begin position="561"/>
        <end position="580"/>
    </location>
</feature>
<evidence type="ECO:0000256" key="6">
    <source>
        <dbReference type="SAM" id="Phobius"/>
    </source>
</evidence>
<feature type="transmembrane region" description="Helical" evidence="6">
    <location>
        <begin position="128"/>
        <end position="148"/>
    </location>
</feature>
<keyword evidence="4 6" id="KW-0472">Membrane</keyword>
<evidence type="ECO:0000313" key="9">
    <source>
        <dbReference type="Proteomes" id="UP000198372"/>
    </source>
</evidence>
<feature type="transmembrane region" description="Helical" evidence="6">
    <location>
        <begin position="370"/>
        <end position="390"/>
    </location>
</feature>
<evidence type="ECO:0000256" key="1">
    <source>
        <dbReference type="ARBA" id="ARBA00004141"/>
    </source>
</evidence>
<dbReference type="GO" id="GO:0022857">
    <property type="term" value="F:transmembrane transporter activity"/>
    <property type="evidence" value="ECO:0007669"/>
    <property type="project" value="InterPro"/>
</dbReference>
<comment type="subcellular location">
    <subcellularLocation>
        <location evidence="1">Membrane</location>
        <topology evidence="1">Multi-pass membrane protein</topology>
    </subcellularLocation>
</comment>
<evidence type="ECO:0000313" key="8">
    <source>
        <dbReference type="EMBL" id="SCV74175.1"/>
    </source>
</evidence>
<proteinExistence type="predicted"/>
<evidence type="ECO:0000256" key="2">
    <source>
        <dbReference type="ARBA" id="ARBA00022692"/>
    </source>
</evidence>
<dbReference type="GO" id="GO:0005886">
    <property type="term" value="C:plasma membrane"/>
    <property type="evidence" value="ECO:0007669"/>
    <property type="project" value="TreeGrafter"/>
</dbReference>
<dbReference type="PROSITE" id="PS50850">
    <property type="entry name" value="MFS"/>
    <property type="match status" value="1"/>
</dbReference>
<accession>A0A238FLY6</accession>
<feature type="compositionally biased region" description="Low complexity" evidence="5">
    <location>
        <begin position="596"/>
        <end position="606"/>
    </location>
</feature>
<feature type="transmembrane region" description="Helical" evidence="6">
    <location>
        <begin position="429"/>
        <end position="450"/>
    </location>
</feature>
<dbReference type="SUPFAM" id="SSF103473">
    <property type="entry name" value="MFS general substrate transporter"/>
    <property type="match status" value="1"/>
</dbReference>
<evidence type="ECO:0000259" key="7">
    <source>
        <dbReference type="PROSITE" id="PS50850"/>
    </source>
</evidence>
<dbReference type="InterPro" id="IPR011701">
    <property type="entry name" value="MFS"/>
</dbReference>
<dbReference type="EMBL" id="FMSP01000020">
    <property type="protein sequence ID" value="SCV74175.1"/>
    <property type="molecule type" value="Genomic_DNA"/>
</dbReference>
<name>A0A238FLY6_9BASI</name>
<dbReference type="Proteomes" id="UP000198372">
    <property type="component" value="Unassembled WGS sequence"/>
</dbReference>
<dbReference type="OrthoDB" id="2587356at2759"/>
<feature type="transmembrane region" description="Helical" evidence="6">
    <location>
        <begin position="103"/>
        <end position="121"/>
    </location>
</feature>
<feature type="transmembrane region" description="Helical" evidence="6">
    <location>
        <begin position="462"/>
        <end position="484"/>
    </location>
</feature>
<feature type="transmembrane region" description="Helical" evidence="6">
    <location>
        <begin position="305"/>
        <end position="330"/>
    </location>
</feature>
<feature type="transmembrane region" description="Helical" evidence="6">
    <location>
        <begin position="342"/>
        <end position="364"/>
    </location>
</feature>
<dbReference type="InterPro" id="IPR020846">
    <property type="entry name" value="MFS_dom"/>
</dbReference>
<feature type="transmembrane region" description="Helical" evidence="6">
    <location>
        <begin position="268"/>
        <end position="285"/>
    </location>
</feature>
<feature type="transmembrane region" description="Helical" evidence="6">
    <location>
        <begin position="197"/>
        <end position="218"/>
    </location>
</feature>
<feature type="domain" description="Major facilitator superfamily (MFS) profile" evidence="7">
    <location>
        <begin position="40"/>
        <end position="585"/>
    </location>
</feature>
<feature type="transmembrane region" description="Helical" evidence="6">
    <location>
        <begin position="238"/>
        <end position="256"/>
    </location>
</feature>
<keyword evidence="2 6" id="KW-0812">Transmembrane</keyword>
<evidence type="ECO:0000256" key="4">
    <source>
        <dbReference type="ARBA" id="ARBA00023136"/>
    </source>
</evidence>
<sequence length="619" mass="65686">MSAPTLEKHENQHIDRIEGFTHPAESETQDSVITWRSWAYAAIGCLFYFTISWHLATTSIFRSSMGAALGNSAQSIWLINIVSTFQACVGPPLMYASDLFDRRWILVVVSFIAVVGSIIASRATSFGMGLAGQGIVSIGMSAVGAGYAIPAEVFPRQHRGKVQGATNFAASLGGGLGVITAARLVADKPLDGWRTCFYIAIGLFSMMFLLLLVVYRPPPRPTEERSLPFGKKLARLDWIGYVLVIASLCLFLVGCTQGSTDGWKASKTLGPLVSGIALMIVFGVYEWKGTDVGLFHHAMFSHRNFPLALVAAFVEGTIFFSLLAFLPVAAADLWAPQDAFKANIYLAPFYLTSIPLFFINGWYADRFKEFRIPLVLGYLLYLASCIGLALSDRNDSALGCEYLLLSFSASLAAIWKSLTLFWFNVGITGAMSSLAGIGFAAPIALLFAVAQLAVPGKFIGSASALMVAARAVGGAVGVAVYSAVLGDKLSVAIPARITAGAFKGGLSPAQAPTVLPQLIPLIASQNAAVIAKAFMIPGIQPSVVLGAIEGVQSALAYGLSFVWYIAVAFSALGIITVLTFTSSKDQMTSKVDAPAERAPAAAYSSADGDIKSQQSSQVV</sequence>
<dbReference type="InterPro" id="IPR036259">
    <property type="entry name" value="MFS_trans_sf"/>
</dbReference>
<dbReference type="PANTHER" id="PTHR23501">
    <property type="entry name" value="MAJOR FACILITATOR SUPERFAMILY"/>
    <property type="match status" value="1"/>
</dbReference>
<dbReference type="Gene3D" id="1.20.1250.20">
    <property type="entry name" value="MFS general substrate transporter like domains"/>
    <property type="match status" value="2"/>
</dbReference>
<reference evidence="9" key="1">
    <citation type="submission" date="2016-09" db="EMBL/GenBank/DDBJ databases">
        <authorList>
            <person name="Jeantristanb JTB J.-T."/>
            <person name="Ricardo R."/>
        </authorList>
    </citation>
    <scope>NUCLEOTIDE SEQUENCE [LARGE SCALE GENOMIC DNA]</scope>
</reference>
<evidence type="ECO:0000256" key="5">
    <source>
        <dbReference type="SAM" id="MobiDB-lite"/>
    </source>
</evidence>
<feature type="region of interest" description="Disordered" evidence="5">
    <location>
        <begin position="589"/>
        <end position="619"/>
    </location>
</feature>
<dbReference type="Pfam" id="PF07690">
    <property type="entry name" value="MFS_1"/>
    <property type="match status" value="1"/>
</dbReference>
<feature type="transmembrane region" description="Helical" evidence="6">
    <location>
        <begin position="402"/>
        <end position="423"/>
    </location>
</feature>
<keyword evidence="9" id="KW-1185">Reference proteome</keyword>
<feature type="transmembrane region" description="Helical" evidence="6">
    <location>
        <begin position="168"/>
        <end position="185"/>
    </location>
</feature>
<gene>
    <name evidence="8" type="ORF">BQ2448_6607</name>
</gene>